<evidence type="ECO:0000313" key="2">
    <source>
        <dbReference type="Proteomes" id="UP000298551"/>
    </source>
</evidence>
<dbReference type="AlphaFoldDB" id="A0A4D6X416"/>
<sequence>MTTSFMLLFSVQGDAPRGRGMSPASVGLADLLSLFFCSIDVKSQSIALNVSPVKGRQAG</sequence>
<dbReference type="RefSeq" id="WP_136912978.1">
    <property type="nucleotide sequence ID" value="NZ_CP039371.1"/>
</dbReference>
<reference evidence="2" key="1">
    <citation type="submission" date="2019-04" db="EMBL/GenBank/DDBJ databases">
        <title>Genome sequence of Pseudomonas putida 1290, an auxin catabolizing strain.</title>
        <authorList>
            <person name="Laird T.S."/>
            <person name="Leveau J.H.J."/>
        </authorList>
    </citation>
    <scope>NUCLEOTIDE SEQUENCE [LARGE SCALE GENOMIC DNA]</scope>
    <source>
        <strain evidence="2">1290</strain>
    </source>
</reference>
<gene>
    <name evidence="1" type="ORF">E6B08_04850</name>
</gene>
<protein>
    <submittedName>
        <fullName evidence="1">Uncharacterized protein</fullName>
    </submittedName>
</protein>
<organism evidence="1 2">
    <name type="scientific">Pseudomonas putida</name>
    <name type="common">Arthrobacter siderocapsulatus</name>
    <dbReference type="NCBI Taxonomy" id="303"/>
    <lineage>
        <taxon>Bacteria</taxon>
        <taxon>Pseudomonadati</taxon>
        <taxon>Pseudomonadota</taxon>
        <taxon>Gammaproteobacteria</taxon>
        <taxon>Pseudomonadales</taxon>
        <taxon>Pseudomonadaceae</taxon>
        <taxon>Pseudomonas</taxon>
    </lineage>
</organism>
<dbReference type="EMBL" id="CP039371">
    <property type="protein sequence ID" value="QCI10773.1"/>
    <property type="molecule type" value="Genomic_DNA"/>
</dbReference>
<name>A0A4D6X416_PSEPU</name>
<accession>A0A4D6X416</accession>
<proteinExistence type="predicted"/>
<evidence type="ECO:0000313" key="1">
    <source>
        <dbReference type="EMBL" id="QCI10773.1"/>
    </source>
</evidence>
<dbReference type="Proteomes" id="UP000298551">
    <property type="component" value="Chromosome"/>
</dbReference>